<dbReference type="OrthoDB" id="3252634at2759"/>
<feature type="non-terminal residue" evidence="1">
    <location>
        <position position="1"/>
    </location>
</feature>
<comment type="caution">
    <text evidence="1">The sequence shown here is derived from an EMBL/GenBank/DDBJ whole genome shotgun (WGS) entry which is preliminary data.</text>
</comment>
<protein>
    <submittedName>
        <fullName evidence="1">Uncharacterized protein</fullName>
    </submittedName>
</protein>
<dbReference type="AlphaFoldDB" id="A0A9P7G3A6"/>
<proteinExistence type="predicted"/>
<gene>
    <name evidence="1" type="ORF">DXG03_001636</name>
</gene>
<reference evidence="1" key="2">
    <citation type="submission" date="2021-10" db="EMBL/GenBank/DDBJ databases">
        <title>Phylogenomics reveals ancestral predisposition of the termite-cultivated fungus Termitomyces towards a domesticated lifestyle.</title>
        <authorList>
            <person name="Auxier B."/>
            <person name="Grum-Grzhimaylo A."/>
            <person name="Cardenas M.E."/>
            <person name="Lodge J.D."/>
            <person name="Laessoe T."/>
            <person name="Pedersen O."/>
            <person name="Smith M.E."/>
            <person name="Kuyper T.W."/>
            <person name="Franco-Molano E.A."/>
            <person name="Baroni T.J."/>
            <person name="Aanen D.K."/>
        </authorList>
    </citation>
    <scope>NUCLEOTIDE SEQUENCE</scope>
    <source>
        <strain evidence="1">AP01</strain>
        <tissue evidence="1">Mycelium</tissue>
    </source>
</reference>
<name>A0A9P7G3A6_9AGAR</name>
<reference evidence="1" key="1">
    <citation type="submission" date="2020-07" db="EMBL/GenBank/DDBJ databases">
        <authorList>
            <person name="Nieuwenhuis M."/>
            <person name="Van De Peppel L.J.J."/>
        </authorList>
    </citation>
    <scope>NUCLEOTIDE SEQUENCE</scope>
    <source>
        <strain evidence="1">AP01</strain>
        <tissue evidence="1">Mycelium</tissue>
    </source>
</reference>
<accession>A0A9P7G3A6</accession>
<dbReference type="Proteomes" id="UP000775547">
    <property type="component" value="Unassembled WGS sequence"/>
</dbReference>
<evidence type="ECO:0000313" key="1">
    <source>
        <dbReference type="EMBL" id="KAG5640027.1"/>
    </source>
</evidence>
<sequence>SPPPPPYSLLQSVSNHLHHFYVPTLSPWTIPEPSNQHSRHTPLTFRTASLSSRSMPSQPSTPLCTSYQPLPPTHTTIMATKTMPRCNSHNALVFDRKAIWELGQYFSNLELLFADCSIMDEAEKKAYGCCYLNINDHILWKSINGYTTNSYDDWKAKIFELHPGSKENAWFNQTDLDLLLATICTTGICLLSELGEFHCTYLNITNFLVSKGIIADLEQHKAFCSIFGLATWTQIQSWLNIIKPNHAIGTPYTIMEILSATTFYFKQASAISTDAITTPSLQVKSEEAIISGIQ</sequence>
<evidence type="ECO:0000313" key="2">
    <source>
        <dbReference type="Proteomes" id="UP000775547"/>
    </source>
</evidence>
<keyword evidence="2" id="KW-1185">Reference proteome</keyword>
<organism evidence="1 2">
    <name type="scientific">Asterophora parasitica</name>
    <dbReference type="NCBI Taxonomy" id="117018"/>
    <lineage>
        <taxon>Eukaryota</taxon>
        <taxon>Fungi</taxon>
        <taxon>Dikarya</taxon>
        <taxon>Basidiomycota</taxon>
        <taxon>Agaricomycotina</taxon>
        <taxon>Agaricomycetes</taxon>
        <taxon>Agaricomycetidae</taxon>
        <taxon>Agaricales</taxon>
        <taxon>Tricholomatineae</taxon>
        <taxon>Lyophyllaceae</taxon>
        <taxon>Asterophora</taxon>
    </lineage>
</organism>
<dbReference type="EMBL" id="JABCKV010001384">
    <property type="protein sequence ID" value="KAG5640027.1"/>
    <property type="molecule type" value="Genomic_DNA"/>
</dbReference>